<evidence type="ECO:0000256" key="7">
    <source>
        <dbReference type="ARBA" id="ARBA00022842"/>
    </source>
</evidence>
<dbReference type="PANTHER" id="PTHR30040">
    <property type="entry name" value="THIAMINE BIOSYNTHESIS LIPOPROTEIN APBE"/>
    <property type="match status" value="1"/>
</dbReference>
<comment type="similarity">
    <text evidence="10">Belongs to the ApbE family.</text>
</comment>
<keyword evidence="6 10" id="KW-0274">FAD</keyword>
<comment type="cofactor">
    <cofactor evidence="11">
        <name>Mg(2+)</name>
        <dbReference type="ChEBI" id="CHEBI:18420"/>
    </cofactor>
    <cofactor evidence="11">
        <name>Mn(2+)</name>
        <dbReference type="ChEBI" id="CHEBI:29035"/>
    </cofactor>
    <text evidence="11">Magnesium. Can also use manganese.</text>
</comment>
<dbReference type="EMBL" id="JAGQLI010000016">
    <property type="protein sequence ID" value="MCA9378843.1"/>
    <property type="molecule type" value="Genomic_DNA"/>
</dbReference>
<evidence type="ECO:0000256" key="9">
    <source>
        <dbReference type="ARBA" id="ARBA00048540"/>
    </source>
</evidence>
<organism evidence="12 13">
    <name type="scientific">Candidatus Dojkabacteria bacterium</name>
    <dbReference type="NCBI Taxonomy" id="2099670"/>
    <lineage>
        <taxon>Bacteria</taxon>
        <taxon>Candidatus Dojkabacteria</taxon>
    </lineage>
</organism>
<keyword evidence="7 10" id="KW-0460">Magnesium</keyword>
<dbReference type="InterPro" id="IPR003374">
    <property type="entry name" value="ApbE-like_sf"/>
</dbReference>
<dbReference type="EC" id="2.7.1.180" evidence="1 10"/>
<feature type="binding site" evidence="11">
    <location>
        <position position="265"/>
    </location>
    <ligand>
        <name>Mg(2+)</name>
        <dbReference type="ChEBI" id="CHEBI:18420"/>
    </ligand>
</feature>
<reference evidence="12" key="2">
    <citation type="journal article" date="2021" name="Microbiome">
        <title>Successional dynamics and alternative stable states in a saline activated sludge microbial community over 9 years.</title>
        <authorList>
            <person name="Wang Y."/>
            <person name="Ye J."/>
            <person name="Ju F."/>
            <person name="Liu L."/>
            <person name="Boyd J.A."/>
            <person name="Deng Y."/>
            <person name="Parks D.H."/>
            <person name="Jiang X."/>
            <person name="Yin X."/>
            <person name="Woodcroft B.J."/>
            <person name="Tyson G.W."/>
            <person name="Hugenholtz P."/>
            <person name="Polz M.F."/>
            <person name="Zhang T."/>
        </authorList>
    </citation>
    <scope>NUCLEOTIDE SEQUENCE</scope>
    <source>
        <strain evidence="12">HKST-UBA12</strain>
    </source>
</reference>
<reference evidence="12" key="1">
    <citation type="submission" date="2020-04" db="EMBL/GenBank/DDBJ databases">
        <authorList>
            <person name="Zhang T."/>
        </authorList>
    </citation>
    <scope>NUCLEOTIDE SEQUENCE</scope>
    <source>
        <strain evidence="12">HKST-UBA12</strain>
    </source>
</reference>
<dbReference type="PIRSF" id="PIRSF006268">
    <property type="entry name" value="ApbE"/>
    <property type="match status" value="1"/>
</dbReference>
<protein>
    <recommendedName>
        <fullName evidence="2 10">FAD:protein FMN transferase</fullName>
        <ecNumber evidence="1 10">2.7.1.180</ecNumber>
    </recommendedName>
    <alternativeName>
        <fullName evidence="8 10">Flavin transferase</fullName>
    </alternativeName>
</protein>
<evidence type="ECO:0000313" key="13">
    <source>
        <dbReference type="Proteomes" id="UP000760819"/>
    </source>
</evidence>
<keyword evidence="5 10" id="KW-0479">Metal-binding</keyword>
<dbReference type="PANTHER" id="PTHR30040:SF2">
    <property type="entry name" value="FAD:PROTEIN FMN TRANSFERASE"/>
    <property type="match status" value="1"/>
</dbReference>
<evidence type="ECO:0000256" key="2">
    <source>
        <dbReference type="ARBA" id="ARBA00016337"/>
    </source>
</evidence>
<dbReference type="GO" id="GO:0046872">
    <property type="term" value="F:metal ion binding"/>
    <property type="evidence" value="ECO:0007669"/>
    <property type="project" value="UniProtKB-UniRule"/>
</dbReference>
<evidence type="ECO:0000313" key="12">
    <source>
        <dbReference type="EMBL" id="MCA9378843.1"/>
    </source>
</evidence>
<dbReference type="AlphaFoldDB" id="A0A955KZB0"/>
<feature type="binding site" evidence="11">
    <location>
        <position position="261"/>
    </location>
    <ligand>
        <name>Mg(2+)</name>
        <dbReference type="ChEBI" id="CHEBI:18420"/>
    </ligand>
</feature>
<feature type="binding site" evidence="11">
    <location>
        <position position="147"/>
    </location>
    <ligand>
        <name>Mg(2+)</name>
        <dbReference type="ChEBI" id="CHEBI:18420"/>
    </ligand>
</feature>
<accession>A0A955KZB0</accession>
<dbReference type="GO" id="GO:0016740">
    <property type="term" value="F:transferase activity"/>
    <property type="evidence" value="ECO:0007669"/>
    <property type="project" value="UniProtKB-UniRule"/>
</dbReference>
<dbReference type="Pfam" id="PF02424">
    <property type="entry name" value="ApbE"/>
    <property type="match status" value="1"/>
</dbReference>
<evidence type="ECO:0000256" key="5">
    <source>
        <dbReference type="ARBA" id="ARBA00022723"/>
    </source>
</evidence>
<dbReference type="Proteomes" id="UP000760819">
    <property type="component" value="Unassembled WGS sequence"/>
</dbReference>
<evidence type="ECO:0000256" key="11">
    <source>
        <dbReference type="PIRSR" id="PIRSR006268-2"/>
    </source>
</evidence>
<evidence type="ECO:0000256" key="4">
    <source>
        <dbReference type="ARBA" id="ARBA00022679"/>
    </source>
</evidence>
<keyword evidence="3 10" id="KW-0285">Flavoprotein</keyword>
<name>A0A955KZB0_9BACT</name>
<sequence>MNTTITITVGQLPGDSTVEIQNVIARAFGEFDRVVGRFTRFNEDSELANLNRNSGEWTVVTAELFMLVETMLDLAKKSNGAFDPTVIDFLETYGYDRNYDFSRLDNPDLDKFVKKVTRERKSWQEIELDKSGPGIKLAKGQRLDLGGIGKGYAIDLAYKHLDKYQNFMIDGGGDFRVKGGAHADPAQGEKYWKLSLKHKNQQTDGLQTVGTVKASNTALACSGSWSRRVKQFHHLINTATGKPVEDLQTVYVQAQAAALADGWATALFVGGKELLQKLPDGMEAMLIGSDNKAVSTAGFHLH</sequence>
<dbReference type="InterPro" id="IPR024932">
    <property type="entry name" value="ApbE"/>
</dbReference>
<evidence type="ECO:0000256" key="10">
    <source>
        <dbReference type="PIRNR" id="PIRNR006268"/>
    </source>
</evidence>
<keyword evidence="4 10" id="KW-0808">Transferase</keyword>
<dbReference type="SUPFAM" id="SSF143631">
    <property type="entry name" value="ApbE-like"/>
    <property type="match status" value="1"/>
</dbReference>
<proteinExistence type="inferred from homology"/>
<evidence type="ECO:0000256" key="6">
    <source>
        <dbReference type="ARBA" id="ARBA00022827"/>
    </source>
</evidence>
<dbReference type="Gene3D" id="3.10.520.10">
    <property type="entry name" value="ApbE-like domains"/>
    <property type="match status" value="1"/>
</dbReference>
<comment type="caution">
    <text evidence="12">The sequence shown here is derived from an EMBL/GenBank/DDBJ whole genome shotgun (WGS) entry which is preliminary data.</text>
</comment>
<evidence type="ECO:0000256" key="1">
    <source>
        <dbReference type="ARBA" id="ARBA00011955"/>
    </source>
</evidence>
<evidence type="ECO:0000256" key="8">
    <source>
        <dbReference type="ARBA" id="ARBA00031306"/>
    </source>
</evidence>
<evidence type="ECO:0000256" key="3">
    <source>
        <dbReference type="ARBA" id="ARBA00022630"/>
    </source>
</evidence>
<comment type="catalytic activity">
    <reaction evidence="9 10">
        <text>L-threonyl-[protein] + FAD = FMN-L-threonyl-[protein] + AMP + H(+)</text>
        <dbReference type="Rhea" id="RHEA:36847"/>
        <dbReference type="Rhea" id="RHEA-COMP:11060"/>
        <dbReference type="Rhea" id="RHEA-COMP:11061"/>
        <dbReference type="ChEBI" id="CHEBI:15378"/>
        <dbReference type="ChEBI" id="CHEBI:30013"/>
        <dbReference type="ChEBI" id="CHEBI:57692"/>
        <dbReference type="ChEBI" id="CHEBI:74257"/>
        <dbReference type="ChEBI" id="CHEBI:456215"/>
        <dbReference type="EC" id="2.7.1.180"/>
    </reaction>
</comment>
<gene>
    <name evidence="12" type="ORF">KC640_00285</name>
</gene>